<dbReference type="Pfam" id="PF03150">
    <property type="entry name" value="CCP_MauG"/>
    <property type="match status" value="1"/>
</dbReference>
<evidence type="ECO:0000256" key="3">
    <source>
        <dbReference type="ARBA" id="ARBA00022723"/>
    </source>
</evidence>
<dbReference type="OrthoDB" id="9805202at2"/>
<keyword evidence="5 6" id="KW-0408">Iron</keyword>
<keyword evidence="2 6" id="KW-0349">Heme</keyword>
<dbReference type="GO" id="GO:0046872">
    <property type="term" value="F:metal ion binding"/>
    <property type="evidence" value="ECO:0007669"/>
    <property type="project" value="UniProtKB-KW"/>
</dbReference>
<dbReference type="GO" id="GO:0004130">
    <property type="term" value="F:cytochrome-c peroxidase activity"/>
    <property type="evidence" value="ECO:0007669"/>
    <property type="project" value="TreeGrafter"/>
</dbReference>
<dbReference type="GO" id="GO:0030313">
    <property type="term" value="C:cell envelope"/>
    <property type="evidence" value="ECO:0007669"/>
    <property type="project" value="UniProtKB-SubCell"/>
</dbReference>
<evidence type="ECO:0000256" key="4">
    <source>
        <dbReference type="ARBA" id="ARBA00023002"/>
    </source>
</evidence>
<keyword evidence="10" id="KW-1185">Reference proteome</keyword>
<name>A0A317CL97_9GAMM</name>
<organism evidence="9 10">
    <name type="scientific">Leucothrix arctica</name>
    <dbReference type="NCBI Taxonomy" id="1481894"/>
    <lineage>
        <taxon>Bacteria</taxon>
        <taxon>Pseudomonadati</taxon>
        <taxon>Pseudomonadota</taxon>
        <taxon>Gammaproteobacteria</taxon>
        <taxon>Thiotrichales</taxon>
        <taxon>Thiotrichaceae</taxon>
        <taxon>Leucothrix</taxon>
    </lineage>
</organism>
<sequence length="449" mass="49845">MSQRQSWRACALVLLACFSNNVIAADNATALPQPLTDNDYRTVNLNAAKLGQQLFYDKILSGNKNIACSTCHHHDLASGDGLSLGVGEGGIGLGEKRIVGEGNSRIKRRVPRNATPLFNLGAKQFTHLFHDGRVSVDPIFPSGFNTPAEEFLPKGLESLLAAQALFPVTSAVEMAGERNENQIAGATRRRPDYVWAILEKRLQGIYSYEQLFKDAYPEQVKQSSDINIIQMGNALAAFIEHEWRADSSPFDAFVSGDSDALNEKQTQGMKLFYGKAECSSCHSGALQTDHDFHAIMLPSFGPGRTRRFEHIARDRGRINETDRLEDSYRFRTPSLRNVAATGPYGHNGAYSSLEGIIRHHIDPVKSIENYDASQLVMPQDEYLVKNDFLIQQDKRETASLKRYRDIDLPALTDLEIEQVIAFLEALTDEKSLYGRLGAPSQVPSKIAVD</sequence>
<dbReference type="AlphaFoldDB" id="A0A317CL97"/>
<keyword evidence="4" id="KW-0560">Oxidoreductase</keyword>
<dbReference type="GO" id="GO:0009055">
    <property type="term" value="F:electron transfer activity"/>
    <property type="evidence" value="ECO:0007669"/>
    <property type="project" value="InterPro"/>
</dbReference>
<dbReference type="InterPro" id="IPR004852">
    <property type="entry name" value="Di-haem_cyt_c_peroxidsae"/>
</dbReference>
<evidence type="ECO:0000256" key="6">
    <source>
        <dbReference type="PROSITE-ProRule" id="PRU00433"/>
    </source>
</evidence>
<dbReference type="InterPro" id="IPR009056">
    <property type="entry name" value="Cyt_c-like_dom"/>
</dbReference>
<feature type="signal peptide" evidence="7">
    <location>
        <begin position="1"/>
        <end position="24"/>
    </location>
</feature>
<protein>
    <submittedName>
        <fullName evidence="9">Methylamine utilization protein MauG</fullName>
    </submittedName>
</protein>
<evidence type="ECO:0000256" key="7">
    <source>
        <dbReference type="SAM" id="SignalP"/>
    </source>
</evidence>
<dbReference type="Proteomes" id="UP000245506">
    <property type="component" value="Unassembled WGS sequence"/>
</dbReference>
<comment type="caution">
    <text evidence="9">The sequence shown here is derived from an EMBL/GenBank/DDBJ whole genome shotgun (WGS) entry which is preliminary data.</text>
</comment>
<dbReference type="GO" id="GO:0020037">
    <property type="term" value="F:heme binding"/>
    <property type="evidence" value="ECO:0007669"/>
    <property type="project" value="InterPro"/>
</dbReference>
<evidence type="ECO:0000313" key="9">
    <source>
        <dbReference type="EMBL" id="PWQ99364.1"/>
    </source>
</evidence>
<dbReference type="EMBL" id="QGKL01000006">
    <property type="protein sequence ID" value="PWQ99364.1"/>
    <property type="molecule type" value="Genomic_DNA"/>
</dbReference>
<feature type="domain" description="Cytochrome c" evidence="8">
    <location>
        <begin position="263"/>
        <end position="427"/>
    </location>
</feature>
<evidence type="ECO:0000313" key="10">
    <source>
        <dbReference type="Proteomes" id="UP000245506"/>
    </source>
</evidence>
<dbReference type="InterPro" id="IPR051395">
    <property type="entry name" value="Cytochrome_c_Peroxidase/MauG"/>
</dbReference>
<dbReference type="RefSeq" id="WP_109821630.1">
    <property type="nucleotide sequence ID" value="NZ_QGKL01000006.1"/>
</dbReference>
<keyword evidence="3 6" id="KW-0479">Metal-binding</keyword>
<dbReference type="SUPFAM" id="SSF46626">
    <property type="entry name" value="Cytochrome c"/>
    <property type="match status" value="2"/>
</dbReference>
<comment type="subcellular location">
    <subcellularLocation>
        <location evidence="1">Cell envelope</location>
    </subcellularLocation>
</comment>
<reference evidence="9 10" key="1">
    <citation type="submission" date="2018-05" db="EMBL/GenBank/DDBJ databases">
        <title>Leucothrix arctica sp. nov., isolated from Arctic seawater.</title>
        <authorList>
            <person name="Choi A."/>
            <person name="Baek K."/>
        </authorList>
    </citation>
    <scope>NUCLEOTIDE SEQUENCE [LARGE SCALE GENOMIC DNA]</scope>
    <source>
        <strain evidence="9 10">IMCC9719</strain>
    </source>
</reference>
<evidence type="ECO:0000256" key="1">
    <source>
        <dbReference type="ARBA" id="ARBA00004196"/>
    </source>
</evidence>
<proteinExistence type="predicted"/>
<dbReference type="Gene3D" id="1.10.760.10">
    <property type="entry name" value="Cytochrome c-like domain"/>
    <property type="match status" value="2"/>
</dbReference>
<evidence type="ECO:0000256" key="2">
    <source>
        <dbReference type="ARBA" id="ARBA00022617"/>
    </source>
</evidence>
<accession>A0A317CL97</accession>
<evidence type="ECO:0000256" key="5">
    <source>
        <dbReference type="ARBA" id="ARBA00023004"/>
    </source>
</evidence>
<dbReference type="InterPro" id="IPR036909">
    <property type="entry name" value="Cyt_c-like_dom_sf"/>
</dbReference>
<feature type="chain" id="PRO_5016418832" evidence="7">
    <location>
        <begin position="25"/>
        <end position="449"/>
    </location>
</feature>
<dbReference type="PANTHER" id="PTHR30600">
    <property type="entry name" value="CYTOCHROME C PEROXIDASE-RELATED"/>
    <property type="match status" value="1"/>
</dbReference>
<gene>
    <name evidence="9" type="ORF">DKT75_01305</name>
</gene>
<keyword evidence="7" id="KW-0732">Signal</keyword>
<dbReference type="PROSITE" id="PS51007">
    <property type="entry name" value="CYTC"/>
    <property type="match status" value="1"/>
</dbReference>
<evidence type="ECO:0000259" key="8">
    <source>
        <dbReference type="PROSITE" id="PS51007"/>
    </source>
</evidence>